<evidence type="ECO:0000313" key="3">
    <source>
        <dbReference type="EMBL" id="ALC17290.1"/>
    </source>
</evidence>
<dbReference type="KEGG" id="des:DSOUD_2537"/>
<organism evidence="3 4">
    <name type="scientific">Desulfuromonas soudanensis</name>
    <dbReference type="NCBI Taxonomy" id="1603606"/>
    <lineage>
        <taxon>Bacteria</taxon>
        <taxon>Pseudomonadati</taxon>
        <taxon>Thermodesulfobacteriota</taxon>
        <taxon>Desulfuromonadia</taxon>
        <taxon>Desulfuromonadales</taxon>
        <taxon>Desulfuromonadaceae</taxon>
        <taxon>Desulfuromonas</taxon>
    </lineage>
</organism>
<protein>
    <recommendedName>
        <fullName evidence="2">Cytochrome P460 domain-containing protein</fullName>
    </recommendedName>
</protein>
<feature type="domain" description="Cytochrome P460" evidence="2">
    <location>
        <begin position="63"/>
        <end position="198"/>
    </location>
</feature>
<dbReference type="RefSeq" id="WP_053551313.1">
    <property type="nucleotide sequence ID" value="NZ_CP010802.1"/>
</dbReference>
<dbReference type="AlphaFoldDB" id="A0A0M4D258"/>
<accession>A0A0M4D258</accession>
<dbReference type="EMBL" id="CP010802">
    <property type="protein sequence ID" value="ALC17290.1"/>
    <property type="molecule type" value="Genomic_DNA"/>
</dbReference>
<feature type="signal peptide" evidence="1">
    <location>
        <begin position="1"/>
        <end position="30"/>
    </location>
</feature>
<dbReference type="InterPro" id="IPR038142">
    <property type="entry name" value="Cytochrome_P460_sp"/>
</dbReference>
<dbReference type="STRING" id="1603606.DSOUD_2537"/>
<keyword evidence="1" id="KW-0732">Signal</keyword>
<evidence type="ECO:0000259" key="2">
    <source>
        <dbReference type="Pfam" id="PF16694"/>
    </source>
</evidence>
<dbReference type="Gene3D" id="3.50.70.20">
    <property type="entry name" value="Cytochrome P460"/>
    <property type="match status" value="1"/>
</dbReference>
<dbReference type="Proteomes" id="UP000057158">
    <property type="component" value="Chromosome"/>
</dbReference>
<keyword evidence="4" id="KW-1185">Reference proteome</keyword>
<proteinExistence type="predicted"/>
<dbReference type="InterPro" id="IPR032033">
    <property type="entry name" value="Cytochrome_P460"/>
</dbReference>
<gene>
    <name evidence="3" type="ORF">DSOUD_2537</name>
</gene>
<sequence length="210" mass="22553">MKKKYSQCRSAAMIAGFVVLFALAAASALAAEKGMVEMITDVAKEKGMIGAASFDPQGKLMLPKDYRRWVFVGAPVTPNDMNGGKAAFPEFHHVYIDPGSFKLYQETGKFRDGTVIVKELATVGGKKGASGNGYFPGEFNGLAVAVKSSSRFADEPGNWGYFNFGGEGGKLKESARAQETAACSPCHQKNAAQDLVFTQYYPVLRAARAK</sequence>
<name>A0A0M4D258_9BACT</name>
<evidence type="ECO:0000313" key="4">
    <source>
        <dbReference type="Proteomes" id="UP000057158"/>
    </source>
</evidence>
<dbReference type="CDD" id="cd20751">
    <property type="entry name" value="cyt_P460_Ne-like"/>
    <property type="match status" value="1"/>
</dbReference>
<reference evidence="3 4" key="1">
    <citation type="submission" date="2015-07" db="EMBL/GenBank/DDBJ databases">
        <title>Isolation and Genomic Characterization of a Novel Halophilic Metal-Reducing Deltaproteobacterium from the Deep Subsurface.</title>
        <authorList>
            <person name="Badalamenti J.P."/>
            <person name="Summers Z.M."/>
            <person name="Gralnick J.A."/>
            <person name="Bond D.R."/>
        </authorList>
    </citation>
    <scope>NUCLEOTIDE SEQUENCE [LARGE SCALE GENOMIC DNA]</scope>
    <source>
        <strain evidence="3 4">WTL</strain>
    </source>
</reference>
<feature type="chain" id="PRO_5005792035" description="Cytochrome P460 domain-containing protein" evidence="1">
    <location>
        <begin position="31"/>
        <end position="210"/>
    </location>
</feature>
<dbReference type="Pfam" id="PF16694">
    <property type="entry name" value="Cytochrome_P460"/>
    <property type="match status" value="1"/>
</dbReference>
<dbReference type="PATRIC" id="fig|1603606.3.peg.2746"/>
<evidence type="ECO:0000256" key="1">
    <source>
        <dbReference type="SAM" id="SignalP"/>
    </source>
</evidence>